<dbReference type="RefSeq" id="WP_144876274.1">
    <property type="nucleotide sequence ID" value="NZ_LR214381.1"/>
</dbReference>
<evidence type="ECO:0000313" key="4">
    <source>
        <dbReference type="Proteomes" id="UP000320055"/>
    </source>
</evidence>
<organism evidence="3 4">
    <name type="scientific">Hyella patelloides LEGE 07179</name>
    <dbReference type="NCBI Taxonomy" id="945734"/>
    <lineage>
        <taxon>Bacteria</taxon>
        <taxon>Bacillati</taxon>
        <taxon>Cyanobacteriota</taxon>
        <taxon>Cyanophyceae</taxon>
        <taxon>Pleurocapsales</taxon>
        <taxon>Hyellaceae</taxon>
        <taxon>Hyella</taxon>
    </lineage>
</organism>
<feature type="region of interest" description="Disordered" evidence="1">
    <location>
        <begin position="467"/>
        <end position="508"/>
    </location>
</feature>
<dbReference type="SUPFAM" id="SSF52540">
    <property type="entry name" value="P-loop containing nucleoside triphosphate hydrolases"/>
    <property type="match status" value="2"/>
</dbReference>
<feature type="compositionally biased region" description="Basic and acidic residues" evidence="1">
    <location>
        <begin position="499"/>
        <end position="508"/>
    </location>
</feature>
<dbReference type="GO" id="GO:0004527">
    <property type="term" value="F:exonuclease activity"/>
    <property type="evidence" value="ECO:0007669"/>
    <property type="project" value="UniProtKB-KW"/>
</dbReference>
<dbReference type="EMBL" id="CAACVJ010000611">
    <property type="protein sequence ID" value="VEP17829.1"/>
    <property type="molecule type" value="Genomic_DNA"/>
</dbReference>
<evidence type="ECO:0000256" key="1">
    <source>
        <dbReference type="SAM" id="MobiDB-lite"/>
    </source>
</evidence>
<keyword evidence="3" id="KW-0378">Hydrolase</keyword>
<accession>A0A563W299</accession>
<dbReference type="OrthoDB" id="227666at2"/>
<keyword evidence="4" id="KW-1185">Reference proteome</keyword>
<evidence type="ECO:0000313" key="3">
    <source>
        <dbReference type="EMBL" id="VEP17829.1"/>
    </source>
</evidence>
<feature type="domain" description="Orc1-like AAA ATPase" evidence="2">
    <location>
        <begin position="67"/>
        <end position="293"/>
    </location>
</feature>
<gene>
    <name evidence="3" type="ORF">H1P_6490001</name>
</gene>
<dbReference type="InterPro" id="IPR041664">
    <property type="entry name" value="AAA_16"/>
</dbReference>
<feature type="compositionally biased region" description="Low complexity" evidence="1">
    <location>
        <begin position="487"/>
        <end position="498"/>
    </location>
</feature>
<protein>
    <submittedName>
        <fullName evidence="3">Exonuclease RNase T and DNA polymerase III</fullName>
    </submittedName>
</protein>
<dbReference type="InterPro" id="IPR027417">
    <property type="entry name" value="P-loop_NTPase"/>
</dbReference>
<dbReference type="Pfam" id="PF13191">
    <property type="entry name" value="AAA_16"/>
    <property type="match status" value="1"/>
</dbReference>
<keyword evidence="3" id="KW-0269">Exonuclease</keyword>
<dbReference type="Gene3D" id="3.40.50.300">
    <property type="entry name" value="P-loop containing nucleotide triphosphate hydrolases"/>
    <property type="match status" value="1"/>
</dbReference>
<keyword evidence="3" id="KW-0540">Nuclease</keyword>
<dbReference type="Proteomes" id="UP000320055">
    <property type="component" value="Unassembled WGS sequence"/>
</dbReference>
<feature type="compositionally biased region" description="Polar residues" evidence="1">
    <location>
        <begin position="474"/>
        <end position="486"/>
    </location>
</feature>
<sequence>MLKQNAEFTYQLYHKILENKELREVKNKPNPFGSSRVDTPFQNHPDLTSIYQNQFITLKTIITDIKSDRNHQTKGAVVIGEPGTGKTHLMMRLAKELLEHNRLLFIRQPNNPDAIIYHTYSRILESLVEKVPQSNYTQIEHLLANSFVKLISKNAIDSPSQKEQYILETTEENSLKIYYSLGAEGTQRKREYWQYIEKRTIEWWLNRYSAAGYSLEVIKGIIKFCSYSDPSYKRLVTRWLAADNLEEHELEKINLSNWNKEMSKEAFSLEAISVLSKLSLLDEPLIIVFDQLEGLGLKHNERLLLSFGEAIKEIFTHVPNSLIILNLFPDRWQQFQQIFDGSIIDRISQHQVTLEKLSQSELKQILQTKAQLVEVNIEALFTDKELSDILNHNSIRAVLNKAYDYYRSKVNDISLPARVTTKVSFSQEETVIDRLQNLENQVFQLQQVFQNIAQALTIFQGFEPEVKTEEKKQQNNTSKDTESQSATNNKNNKKISNTENKKESPEKQKFVNYIETEKEQLEHQYLLPQIIDDSDDIGKLKTIVEAFKTIKNLEIDHLRLGKRKLPEHLVIKKNSVNLCIGFLQISGGSFTTRIKNYNALVITHKDFRFVLWRDSRQTGISGKIGNEEIAKLNNASNGNFLTMGQENRINFELIYKLIVDIQNRDLDLPLETALPMLSSYLKNYWLIKSLL</sequence>
<reference evidence="3 4" key="1">
    <citation type="submission" date="2019-01" db="EMBL/GenBank/DDBJ databases">
        <authorList>
            <person name="Brito A."/>
        </authorList>
    </citation>
    <scope>NUCLEOTIDE SEQUENCE [LARGE SCALE GENOMIC DNA]</scope>
    <source>
        <strain evidence="3">1</strain>
    </source>
</reference>
<name>A0A563W299_9CYAN</name>
<evidence type="ECO:0000259" key="2">
    <source>
        <dbReference type="Pfam" id="PF13191"/>
    </source>
</evidence>
<dbReference type="AlphaFoldDB" id="A0A563W299"/>
<proteinExistence type="predicted"/>